<dbReference type="PANTHER" id="PTHR43553">
    <property type="entry name" value="HEAVY METAL TRANSPORTER"/>
    <property type="match status" value="1"/>
</dbReference>
<sequence>MNVVEAENLTFTYRVEDRERPALRSASLAVGRGEFAAILGANGSGKSTFARHLNALLIPDSGRLSVAGLNLPAGNAAGPLTGDQIEARRRVGLVFQNPDTQFVSSIIYEDVAFALTNRGCAEEVARNRVRESLAAVGMSGYEERSPYALSGGQKQRIALAGVLAADPEVLVFDEATSMLDPEGRREILDALVSLKNREGRALVMVTHQVDEAALADRVILMDRGEAIASGSPREIFQDRALLARARLEPPVPVKLYLDLREAGIELSRCPLTVAEFAEEACRLK</sequence>
<keyword evidence="5" id="KW-0547">Nucleotide-binding</keyword>
<organism evidence="10 11">
    <name type="scientific">Teretinema zuelzerae</name>
    <dbReference type="NCBI Taxonomy" id="156"/>
    <lineage>
        <taxon>Bacteria</taxon>
        <taxon>Pseudomonadati</taxon>
        <taxon>Spirochaetota</taxon>
        <taxon>Spirochaetia</taxon>
        <taxon>Spirochaetales</taxon>
        <taxon>Treponemataceae</taxon>
        <taxon>Teretinema</taxon>
    </lineage>
</organism>
<evidence type="ECO:0000256" key="1">
    <source>
        <dbReference type="ARBA" id="ARBA00004236"/>
    </source>
</evidence>
<dbReference type="GO" id="GO:0005524">
    <property type="term" value="F:ATP binding"/>
    <property type="evidence" value="ECO:0007669"/>
    <property type="project" value="UniProtKB-KW"/>
</dbReference>
<evidence type="ECO:0000256" key="4">
    <source>
        <dbReference type="ARBA" id="ARBA00022475"/>
    </source>
</evidence>
<dbReference type="InterPro" id="IPR003593">
    <property type="entry name" value="AAA+_ATPase"/>
</dbReference>
<evidence type="ECO:0000256" key="6">
    <source>
        <dbReference type="ARBA" id="ARBA00022840"/>
    </source>
</evidence>
<evidence type="ECO:0000259" key="9">
    <source>
        <dbReference type="PROSITE" id="PS50893"/>
    </source>
</evidence>
<comment type="similarity">
    <text evidence="2">Belongs to the ABC transporter superfamily.</text>
</comment>
<dbReference type="Proteomes" id="UP001198163">
    <property type="component" value="Unassembled WGS sequence"/>
</dbReference>
<dbReference type="Gene3D" id="3.40.50.300">
    <property type="entry name" value="P-loop containing nucleotide triphosphate hydrolases"/>
    <property type="match status" value="1"/>
</dbReference>
<evidence type="ECO:0000256" key="8">
    <source>
        <dbReference type="ARBA" id="ARBA00023136"/>
    </source>
</evidence>
<proteinExistence type="inferred from homology"/>
<dbReference type="InterPro" id="IPR017871">
    <property type="entry name" value="ABC_transporter-like_CS"/>
</dbReference>
<dbReference type="GO" id="GO:0016887">
    <property type="term" value="F:ATP hydrolysis activity"/>
    <property type="evidence" value="ECO:0007669"/>
    <property type="project" value="InterPro"/>
</dbReference>
<dbReference type="CDD" id="cd03225">
    <property type="entry name" value="ABC_cobalt_CbiO_domain1"/>
    <property type="match status" value="1"/>
</dbReference>
<dbReference type="EMBL" id="JAINWA010000001">
    <property type="protein sequence ID" value="MCD1654062.1"/>
    <property type="molecule type" value="Genomic_DNA"/>
</dbReference>
<evidence type="ECO:0000256" key="2">
    <source>
        <dbReference type="ARBA" id="ARBA00005417"/>
    </source>
</evidence>
<name>A0AAE3EG87_9SPIR</name>
<dbReference type="AlphaFoldDB" id="A0AAE3EG87"/>
<evidence type="ECO:0000256" key="5">
    <source>
        <dbReference type="ARBA" id="ARBA00022741"/>
    </source>
</evidence>
<dbReference type="GO" id="GO:0042626">
    <property type="term" value="F:ATPase-coupled transmembrane transporter activity"/>
    <property type="evidence" value="ECO:0007669"/>
    <property type="project" value="TreeGrafter"/>
</dbReference>
<evidence type="ECO:0000256" key="3">
    <source>
        <dbReference type="ARBA" id="ARBA00022448"/>
    </source>
</evidence>
<dbReference type="GO" id="GO:0043190">
    <property type="term" value="C:ATP-binding cassette (ABC) transporter complex"/>
    <property type="evidence" value="ECO:0007669"/>
    <property type="project" value="TreeGrafter"/>
</dbReference>
<keyword evidence="11" id="KW-1185">Reference proteome</keyword>
<dbReference type="PROSITE" id="PS00211">
    <property type="entry name" value="ABC_TRANSPORTER_1"/>
    <property type="match status" value="1"/>
</dbReference>
<dbReference type="Pfam" id="PF00005">
    <property type="entry name" value="ABC_tran"/>
    <property type="match status" value="1"/>
</dbReference>
<dbReference type="InterPro" id="IPR050095">
    <property type="entry name" value="ECF_ABC_transporter_ATP-bd"/>
</dbReference>
<dbReference type="PANTHER" id="PTHR43553:SF24">
    <property type="entry name" value="ENERGY-COUPLING FACTOR TRANSPORTER ATP-BINDING PROTEIN ECFA1"/>
    <property type="match status" value="1"/>
</dbReference>
<comment type="caution">
    <text evidence="10">The sequence shown here is derived from an EMBL/GenBank/DDBJ whole genome shotgun (WGS) entry which is preliminary data.</text>
</comment>
<dbReference type="RefSeq" id="WP_230753893.1">
    <property type="nucleotide sequence ID" value="NZ_JAINWA010000001.1"/>
</dbReference>
<dbReference type="PROSITE" id="PS50893">
    <property type="entry name" value="ABC_TRANSPORTER_2"/>
    <property type="match status" value="1"/>
</dbReference>
<gene>
    <name evidence="10" type="ORF">K7J14_05030</name>
</gene>
<dbReference type="InterPro" id="IPR015856">
    <property type="entry name" value="ABC_transpr_CbiO/EcfA_su"/>
</dbReference>
<dbReference type="InterPro" id="IPR003439">
    <property type="entry name" value="ABC_transporter-like_ATP-bd"/>
</dbReference>
<accession>A0AAE3EG87</accession>
<keyword evidence="7" id="KW-1278">Translocase</keyword>
<dbReference type="InterPro" id="IPR027417">
    <property type="entry name" value="P-loop_NTPase"/>
</dbReference>
<comment type="subcellular location">
    <subcellularLocation>
        <location evidence="1">Cell membrane</location>
    </subcellularLocation>
</comment>
<reference evidence="10" key="1">
    <citation type="submission" date="2021-08" db="EMBL/GenBank/DDBJ databases">
        <title>Comparative analyses of Brucepasteria parasyntrophica and Teretinema zuelzerae.</title>
        <authorList>
            <person name="Song Y."/>
            <person name="Brune A."/>
        </authorList>
    </citation>
    <scope>NUCLEOTIDE SEQUENCE</scope>
    <source>
        <strain evidence="10">DSM 1903</strain>
    </source>
</reference>
<keyword evidence="4" id="KW-1003">Cell membrane</keyword>
<protein>
    <submittedName>
        <fullName evidence="10">ATP-binding cassette domain-containing protein</fullName>
    </submittedName>
</protein>
<dbReference type="SUPFAM" id="SSF52540">
    <property type="entry name" value="P-loop containing nucleoside triphosphate hydrolases"/>
    <property type="match status" value="1"/>
</dbReference>
<evidence type="ECO:0000313" key="10">
    <source>
        <dbReference type="EMBL" id="MCD1654062.1"/>
    </source>
</evidence>
<dbReference type="FunFam" id="3.40.50.300:FF:000224">
    <property type="entry name" value="Energy-coupling factor transporter ATP-binding protein EcfA"/>
    <property type="match status" value="1"/>
</dbReference>
<keyword evidence="3" id="KW-0813">Transport</keyword>
<feature type="domain" description="ABC transporter" evidence="9">
    <location>
        <begin position="4"/>
        <end position="248"/>
    </location>
</feature>
<evidence type="ECO:0000256" key="7">
    <source>
        <dbReference type="ARBA" id="ARBA00022967"/>
    </source>
</evidence>
<dbReference type="SMART" id="SM00382">
    <property type="entry name" value="AAA"/>
    <property type="match status" value="1"/>
</dbReference>
<keyword evidence="6 10" id="KW-0067">ATP-binding</keyword>
<keyword evidence="8" id="KW-0472">Membrane</keyword>
<evidence type="ECO:0000313" key="11">
    <source>
        <dbReference type="Proteomes" id="UP001198163"/>
    </source>
</evidence>